<feature type="region of interest" description="Disordered" evidence="1">
    <location>
        <begin position="57"/>
        <end position="124"/>
    </location>
</feature>
<proteinExistence type="predicted"/>
<sequence>METLVWIAGSAVAAFAALTLIVWLASRARFDGRHAGGGLAGSLGVVQDFYQPQAVEAHAAQEEEKRRIVSVGNALGADTPHDGGAAGPGAPAPRRVGAAGDTAPDAASDAGPDDGRSPGPAGSL</sequence>
<comment type="caution">
    <text evidence="3">The sequence shown here is derived from an EMBL/GenBank/DDBJ whole genome shotgun (WGS) entry which is preliminary data.</text>
</comment>
<keyword evidence="2" id="KW-0812">Transmembrane</keyword>
<dbReference type="Proteomes" id="UP001575652">
    <property type="component" value="Unassembled WGS sequence"/>
</dbReference>
<name>A0ABV4UQB8_9MICC</name>
<keyword evidence="4" id="KW-1185">Reference proteome</keyword>
<keyword evidence="2" id="KW-0472">Membrane</keyword>
<evidence type="ECO:0000256" key="1">
    <source>
        <dbReference type="SAM" id="MobiDB-lite"/>
    </source>
</evidence>
<gene>
    <name evidence="3" type="ORF">ACETWP_06970</name>
</gene>
<evidence type="ECO:0000313" key="3">
    <source>
        <dbReference type="EMBL" id="MFB0834323.1"/>
    </source>
</evidence>
<accession>A0ABV4UQB8</accession>
<dbReference type="RefSeq" id="WP_373971491.1">
    <property type="nucleotide sequence ID" value="NZ_JBHDLJ010000004.1"/>
</dbReference>
<keyword evidence="2" id="KW-1133">Transmembrane helix</keyword>
<organism evidence="3 4">
    <name type="scientific">Arthrobacter halodurans</name>
    <dbReference type="NCBI Taxonomy" id="516699"/>
    <lineage>
        <taxon>Bacteria</taxon>
        <taxon>Bacillati</taxon>
        <taxon>Actinomycetota</taxon>
        <taxon>Actinomycetes</taxon>
        <taxon>Micrococcales</taxon>
        <taxon>Micrococcaceae</taxon>
        <taxon>Arthrobacter</taxon>
    </lineage>
</organism>
<dbReference type="EMBL" id="JBHDLJ010000004">
    <property type="protein sequence ID" value="MFB0834323.1"/>
    <property type="molecule type" value="Genomic_DNA"/>
</dbReference>
<feature type="compositionally biased region" description="Low complexity" evidence="1">
    <location>
        <begin position="88"/>
        <end position="110"/>
    </location>
</feature>
<protein>
    <submittedName>
        <fullName evidence="3">Uncharacterized protein</fullName>
    </submittedName>
</protein>
<evidence type="ECO:0000313" key="4">
    <source>
        <dbReference type="Proteomes" id="UP001575652"/>
    </source>
</evidence>
<reference evidence="3 4" key="1">
    <citation type="submission" date="2024-09" db="EMBL/GenBank/DDBJ databases">
        <authorList>
            <person name="Salinas-Garcia M.A."/>
            <person name="Prieme A."/>
        </authorList>
    </citation>
    <scope>NUCLEOTIDE SEQUENCE [LARGE SCALE GENOMIC DNA]</scope>
    <source>
        <strain evidence="3 4">DSM 21081</strain>
    </source>
</reference>
<evidence type="ECO:0000256" key="2">
    <source>
        <dbReference type="SAM" id="Phobius"/>
    </source>
</evidence>
<feature type="transmembrane region" description="Helical" evidence="2">
    <location>
        <begin position="6"/>
        <end position="25"/>
    </location>
</feature>